<dbReference type="InterPro" id="IPR039113">
    <property type="entry name" value="ATG29"/>
</dbReference>
<keyword evidence="11" id="KW-0675">Receptor</keyword>
<dbReference type="PANTHER" id="PTHR40012">
    <property type="entry name" value="AUTOPHAGY-RELATED PROTEIN 29"/>
    <property type="match status" value="1"/>
</dbReference>
<dbReference type="GO" id="GO:0000407">
    <property type="term" value="C:phagophore assembly site"/>
    <property type="evidence" value="ECO:0007669"/>
    <property type="project" value="UniProtKB-SubCell"/>
</dbReference>
<dbReference type="EMBL" id="JAQHRD010000001">
    <property type="protein sequence ID" value="KAJ6446898.1"/>
    <property type="molecule type" value="Genomic_DNA"/>
</dbReference>
<evidence type="ECO:0000256" key="3">
    <source>
        <dbReference type="ARBA" id="ARBA00013784"/>
    </source>
</evidence>
<evidence type="ECO:0000256" key="6">
    <source>
        <dbReference type="ARBA" id="ARBA00023006"/>
    </source>
</evidence>
<evidence type="ECO:0000256" key="2">
    <source>
        <dbReference type="ARBA" id="ARBA00010082"/>
    </source>
</evidence>
<keyword evidence="5" id="KW-0653">Protein transport</keyword>
<evidence type="ECO:0000313" key="11">
    <source>
        <dbReference type="EMBL" id="KAJ6446898.1"/>
    </source>
</evidence>
<evidence type="ECO:0000256" key="4">
    <source>
        <dbReference type="ARBA" id="ARBA00022448"/>
    </source>
</evidence>
<feature type="region of interest" description="Disordered" evidence="8">
    <location>
        <begin position="658"/>
        <end position="680"/>
    </location>
</feature>
<comment type="function">
    <text evidence="7">Plays a role in autophagy. Functions at the preautophagosomal structure (PAS) in order to form normal autophagosomes under starvation conditions. Also plays a role in mitophagy and regulation of filamentous growth.</text>
</comment>
<protein>
    <recommendedName>
        <fullName evidence="3">Autophagy-related protein 29</fullName>
    </recommendedName>
</protein>
<dbReference type="InterPro" id="IPR053858">
    <property type="entry name" value="Arb2_dom"/>
</dbReference>
<dbReference type="InterPro" id="IPR040666">
    <property type="entry name" value="Atg29_N"/>
</dbReference>
<keyword evidence="4" id="KW-0813">Transport</keyword>
<dbReference type="GO" id="GO:0000045">
    <property type="term" value="P:autophagosome assembly"/>
    <property type="evidence" value="ECO:0007669"/>
    <property type="project" value="InterPro"/>
</dbReference>
<evidence type="ECO:0000256" key="7">
    <source>
        <dbReference type="ARBA" id="ARBA00060351"/>
    </source>
</evidence>
<gene>
    <name evidence="11" type="ORF">O9K51_01671</name>
</gene>
<feature type="domain" description="Arb2" evidence="10">
    <location>
        <begin position="312"/>
        <end position="587"/>
    </location>
</feature>
<evidence type="ECO:0000256" key="5">
    <source>
        <dbReference type="ARBA" id="ARBA00022927"/>
    </source>
</evidence>
<feature type="compositionally biased region" description="Basic and acidic residues" evidence="8">
    <location>
        <begin position="663"/>
        <end position="673"/>
    </location>
</feature>
<comment type="caution">
    <text evidence="11">The sequence shown here is derived from an EMBL/GenBank/DDBJ whole genome shotgun (WGS) entry which is preliminary data.</text>
</comment>
<dbReference type="Gene3D" id="1.10.10.2570">
    <property type="match status" value="1"/>
</dbReference>
<evidence type="ECO:0000313" key="12">
    <source>
        <dbReference type="Proteomes" id="UP001163105"/>
    </source>
</evidence>
<evidence type="ECO:0000259" key="10">
    <source>
        <dbReference type="Pfam" id="PF22749"/>
    </source>
</evidence>
<comment type="similarity">
    <text evidence="2">Belongs to the ATG29 family.</text>
</comment>
<dbReference type="AlphaFoldDB" id="A0AB34G794"/>
<feature type="region of interest" description="Disordered" evidence="8">
    <location>
        <begin position="86"/>
        <end position="271"/>
    </location>
</feature>
<comment type="subcellular location">
    <subcellularLocation>
        <location evidence="1">Preautophagosomal structure</location>
    </subcellularLocation>
</comment>
<dbReference type="PANTHER" id="PTHR40012:SF1">
    <property type="entry name" value="AUTOPHAGY-RELATED PROTEIN 29"/>
    <property type="match status" value="1"/>
</dbReference>
<dbReference type="FunFam" id="1.10.10.2570:FF:000001">
    <property type="entry name" value="Autophagy-related protein 29"/>
    <property type="match status" value="1"/>
</dbReference>
<reference evidence="11" key="1">
    <citation type="submission" date="2023-01" db="EMBL/GenBank/DDBJ databases">
        <title>The growth and conidiation of Purpureocillium lavendulum are regulated by nitrogen source and histone H3K14 acetylation.</title>
        <authorList>
            <person name="Tang P."/>
            <person name="Han J."/>
            <person name="Zhang C."/>
            <person name="Tang P."/>
            <person name="Qi F."/>
            <person name="Zhang K."/>
            <person name="Liang L."/>
        </authorList>
    </citation>
    <scope>NUCLEOTIDE SEQUENCE</scope>
    <source>
        <strain evidence="11">YMF1.00683</strain>
    </source>
</reference>
<feature type="compositionally biased region" description="Polar residues" evidence="8">
    <location>
        <begin position="257"/>
        <end position="271"/>
    </location>
</feature>
<dbReference type="InterPro" id="IPR039362">
    <property type="entry name" value="ATG29_sf"/>
</dbReference>
<accession>A0AB34G794</accession>
<keyword evidence="12" id="KW-1185">Reference proteome</keyword>
<feature type="domain" description="Atg29 N-terminal" evidence="9">
    <location>
        <begin position="6"/>
        <end position="58"/>
    </location>
</feature>
<organism evidence="11 12">
    <name type="scientific">Purpureocillium lavendulum</name>
    <dbReference type="NCBI Taxonomy" id="1247861"/>
    <lineage>
        <taxon>Eukaryota</taxon>
        <taxon>Fungi</taxon>
        <taxon>Dikarya</taxon>
        <taxon>Ascomycota</taxon>
        <taxon>Pezizomycotina</taxon>
        <taxon>Sordariomycetes</taxon>
        <taxon>Hypocreomycetidae</taxon>
        <taxon>Hypocreales</taxon>
        <taxon>Ophiocordycipitaceae</taxon>
        <taxon>Purpureocillium</taxon>
    </lineage>
</organism>
<sequence>MADPVYTVLIRVPIPRGDFVDPPPVHWDTTKDDALWKILSGAGQDDIDWNQVAERFDVPVDFLLQQVAYLTERHASQVRAQVRKATAAAKGSSAPSPVPGSENQRAASALSMRRDSPMPRTDGSASATPLAGPAESNSTTSSDEDESSPAQSRIIRRPPRFQQQEVSEGYPDDDDDGSEPAFQPYQAQSEQTSAQDLASTLKGEGPGTSKRSAQMQRPGKPREPKGTGPLSPRRTAELAGRSPGGKAKAGSREGSDGTPSMGSSFSDLDDASVTQSALEDALASQMNRGAISSRFSISGAFRSRYAPGSNQYFINRDDEIRSIENPDCYFKFFIDRNPRVCARQRFAFNQAMEDEIHARLEKQGLQKVLLPLGATATEPHVPIFVSDGLESKSRIVLILGEPSQDLGVMAGRVANGPGGIDQGSMVSVVRKLQEHVSSATDPSPPGVIIANPGQLYWWPEGRRSLTVTASDSVPLPSLVHTGRRHVPELNDIPGNESRSSHIRYVWDKVLLAKSNPEAKISVIAIGETCETVTQYLDKPEHWSRWADRLSSMALLGNVYPSDDLTNNSLKDFLFKRTRAYITSGEPLDTGLATPAGNPEECIPNIGCPCFSSGEPCYSELILSRALPSILEYMDLVAETPDFANPPVDVIVRPHEEEVDVEDEWGKLPEEDKPSVSVVDQQQILEQVKKLEIEDRERSSSMD</sequence>
<keyword evidence="6" id="KW-0072">Autophagy</keyword>
<dbReference type="Proteomes" id="UP001163105">
    <property type="component" value="Unassembled WGS sequence"/>
</dbReference>
<dbReference type="GO" id="GO:0015031">
    <property type="term" value="P:protein transport"/>
    <property type="evidence" value="ECO:0007669"/>
    <property type="project" value="UniProtKB-KW"/>
</dbReference>
<evidence type="ECO:0000259" key="9">
    <source>
        <dbReference type="Pfam" id="PF18388"/>
    </source>
</evidence>
<proteinExistence type="inferred from homology"/>
<evidence type="ECO:0000256" key="8">
    <source>
        <dbReference type="SAM" id="MobiDB-lite"/>
    </source>
</evidence>
<dbReference type="Pfam" id="PF18388">
    <property type="entry name" value="ATG29_N"/>
    <property type="match status" value="1"/>
</dbReference>
<name>A0AB34G794_9HYPO</name>
<evidence type="ECO:0000256" key="1">
    <source>
        <dbReference type="ARBA" id="ARBA00004329"/>
    </source>
</evidence>
<feature type="compositionally biased region" description="Polar residues" evidence="8">
    <location>
        <begin position="185"/>
        <end position="198"/>
    </location>
</feature>
<dbReference type="Pfam" id="PF22749">
    <property type="entry name" value="Arb2"/>
    <property type="match status" value="1"/>
</dbReference>